<keyword evidence="9" id="KW-0812">Transmembrane</keyword>
<feature type="domain" description="LITAF" evidence="10">
    <location>
        <begin position="30"/>
        <end position="115"/>
    </location>
</feature>
<proteinExistence type="inferred from homology"/>
<dbReference type="EMBL" id="JAKKPZ010000353">
    <property type="protein sequence ID" value="KAI1696071.1"/>
    <property type="molecule type" value="Genomic_DNA"/>
</dbReference>
<comment type="similarity">
    <text evidence="4">Belongs to the CDIP1/LITAF family.</text>
</comment>
<keyword evidence="9" id="KW-1133">Transmembrane helix</keyword>
<evidence type="ECO:0000313" key="12">
    <source>
        <dbReference type="Proteomes" id="UP001201812"/>
    </source>
</evidence>
<gene>
    <name evidence="11" type="ORF">DdX_19244</name>
</gene>
<evidence type="ECO:0000256" key="4">
    <source>
        <dbReference type="ARBA" id="ARBA00005975"/>
    </source>
</evidence>
<dbReference type="InterPro" id="IPR006629">
    <property type="entry name" value="LITAF"/>
</dbReference>
<evidence type="ECO:0000259" key="10">
    <source>
        <dbReference type="PROSITE" id="PS51837"/>
    </source>
</evidence>
<dbReference type="PANTHER" id="PTHR23292:SF6">
    <property type="entry name" value="FI16602P1-RELATED"/>
    <property type="match status" value="1"/>
</dbReference>
<evidence type="ECO:0000256" key="2">
    <source>
        <dbReference type="ARBA" id="ARBA00004481"/>
    </source>
</evidence>
<dbReference type="GO" id="GO:0031902">
    <property type="term" value="C:late endosome membrane"/>
    <property type="evidence" value="ECO:0007669"/>
    <property type="project" value="UniProtKB-SubCell"/>
</dbReference>
<dbReference type="GO" id="GO:0008270">
    <property type="term" value="F:zinc ion binding"/>
    <property type="evidence" value="ECO:0007669"/>
    <property type="project" value="TreeGrafter"/>
</dbReference>
<reference evidence="11" key="1">
    <citation type="submission" date="2022-01" db="EMBL/GenBank/DDBJ databases">
        <title>Genome Sequence Resource for Two Populations of Ditylenchus destructor, the Migratory Endoparasitic Phytonematode.</title>
        <authorList>
            <person name="Zhang H."/>
            <person name="Lin R."/>
            <person name="Xie B."/>
        </authorList>
    </citation>
    <scope>NUCLEOTIDE SEQUENCE</scope>
    <source>
        <strain evidence="11">BazhouSP</strain>
    </source>
</reference>
<dbReference type="PROSITE" id="PS51837">
    <property type="entry name" value="LITAF"/>
    <property type="match status" value="1"/>
</dbReference>
<keyword evidence="12" id="KW-1185">Reference proteome</keyword>
<dbReference type="SMART" id="SM00714">
    <property type="entry name" value="LITAF"/>
    <property type="match status" value="1"/>
</dbReference>
<keyword evidence="7 9" id="KW-0472">Membrane</keyword>
<dbReference type="Proteomes" id="UP001201812">
    <property type="component" value="Unassembled WGS sequence"/>
</dbReference>
<evidence type="ECO:0000313" key="11">
    <source>
        <dbReference type="EMBL" id="KAI1696071.1"/>
    </source>
</evidence>
<evidence type="ECO:0000256" key="3">
    <source>
        <dbReference type="ARBA" id="ARBA00004630"/>
    </source>
</evidence>
<evidence type="ECO:0000256" key="8">
    <source>
        <dbReference type="SAM" id="MobiDB-lite"/>
    </source>
</evidence>
<accession>A0AAD4MJI7</accession>
<comment type="subcellular location">
    <subcellularLocation>
        <location evidence="2">Endosome membrane</location>
        <topology evidence="2">Peripheral membrane protein</topology>
    </subcellularLocation>
    <subcellularLocation>
        <location evidence="1">Late endosome membrane</location>
    </subcellularLocation>
    <subcellularLocation>
        <location evidence="3">Lysosome membrane</location>
        <topology evidence="3">Peripheral membrane protein</topology>
        <orientation evidence="3">Cytoplasmic side</orientation>
    </subcellularLocation>
</comment>
<name>A0AAD4MJI7_9BILA</name>
<evidence type="ECO:0000256" key="1">
    <source>
        <dbReference type="ARBA" id="ARBA00004414"/>
    </source>
</evidence>
<evidence type="ECO:0000256" key="5">
    <source>
        <dbReference type="ARBA" id="ARBA00022723"/>
    </source>
</evidence>
<comment type="caution">
    <text evidence="11">The sequence shown here is derived from an EMBL/GenBank/DDBJ whole genome shotgun (WGS) entry which is preliminary data.</text>
</comment>
<feature type="transmembrane region" description="Helical" evidence="9">
    <location>
        <begin position="68"/>
        <end position="91"/>
    </location>
</feature>
<dbReference type="Pfam" id="PF10601">
    <property type="entry name" value="zf-LITAF-like"/>
    <property type="match status" value="1"/>
</dbReference>
<sequence length="116" mass="12755">MSYPPIGQNQGYPNPSAAPVAPPPVYTTPAVAPVHMQTHAFSARPQNVMCSHCNRAGITSITFQPGMLTWLLCILLIVFQFWVLCLCLIPFCINDCQDVVHSCSHCGAYLGEHKRL</sequence>
<protein>
    <submittedName>
        <fullName evidence="11">LITAF-like zinc ribbon domain-containing protein</fullName>
    </submittedName>
</protein>
<evidence type="ECO:0000256" key="7">
    <source>
        <dbReference type="ARBA" id="ARBA00023136"/>
    </source>
</evidence>
<evidence type="ECO:0000256" key="6">
    <source>
        <dbReference type="ARBA" id="ARBA00022833"/>
    </source>
</evidence>
<dbReference type="PANTHER" id="PTHR23292">
    <property type="entry name" value="LIPOPOLYSACCHARIDE-INDUCED TUMOR NECROSIS FACTOR-ALPHA FACTOR"/>
    <property type="match status" value="1"/>
</dbReference>
<dbReference type="GO" id="GO:0005765">
    <property type="term" value="C:lysosomal membrane"/>
    <property type="evidence" value="ECO:0007669"/>
    <property type="project" value="UniProtKB-SubCell"/>
</dbReference>
<feature type="region of interest" description="Disordered" evidence="8">
    <location>
        <begin position="1"/>
        <end position="20"/>
    </location>
</feature>
<dbReference type="AlphaFoldDB" id="A0AAD4MJI7"/>
<organism evidence="11 12">
    <name type="scientific">Ditylenchus destructor</name>
    <dbReference type="NCBI Taxonomy" id="166010"/>
    <lineage>
        <taxon>Eukaryota</taxon>
        <taxon>Metazoa</taxon>
        <taxon>Ecdysozoa</taxon>
        <taxon>Nematoda</taxon>
        <taxon>Chromadorea</taxon>
        <taxon>Rhabditida</taxon>
        <taxon>Tylenchina</taxon>
        <taxon>Tylenchomorpha</taxon>
        <taxon>Sphaerularioidea</taxon>
        <taxon>Anguinidae</taxon>
        <taxon>Anguininae</taxon>
        <taxon>Ditylenchus</taxon>
    </lineage>
</organism>
<dbReference type="InterPro" id="IPR037519">
    <property type="entry name" value="LITAF_fam"/>
</dbReference>
<keyword evidence="6" id="KW-0862">Zinc</keyword>
<evidence type="ECO:0000256" key="9">
    <source>
        <dbReference type="SAM" id="Phobius"/>
    </source>
</evidence>
<keyword evidence="5" id="KW-0479">Metal-binding</keyword>